<feature type="transmembrane region" description="Helical" evidence="2">
    <location>
        <begin position="192"/>
        <end position="210"/>
    </location>
</feature>
<dbReference type="InterPro" id="IPR036869">
    <property type="entry name" value="J_dom_sf"/>
</dbReference>
<protein>
    <recommendedName>
        <fullName evidence="3">J domain-containing protein</fullName>
    </recommendedName>
</protein>
<dbReference type="SMART" id="SM00271">
    <property type="entry name" value="DnaJ"/>
    <property type="match status" value="1"/>
</dbReference>
<proteinExistence type="predicted"/>
<dbReference type="GO" id="GO:0005783">
    <property type="term" value="C:endoplasmic reticulum"/>
    <property type="evidence" value="ECO:0007669"/>
    <property type="project" value="TreeGrafter"/>
</dbReference>
<dbReference type="STRING" id="675120.N1PU99"/>
<dbReference type="PRINTS" id="PR00625">
    <property type="entry name" value="JDOMAIN"/>
</dbReference>
<keyword evidence="5" id="KW-1185">Reference proteome</keyword>
<feature type="transmembrane region" description="Helical" evidence="2">
    <location>
        <begin position="52"/>
        <end position="72"/>
    </location>
</feature>
<dbReference type="OrthoDB" id="3219396at2759"/>
<feature type="transmembrane region" description="Helical" evidence="2">
    <location>
        <begin position="168"/>
        <end position="187"/>
    </location>
</feature>
<feature type="transmembrane region" description="Helical" evidence="2">
    <location>
        <begin position="12"/>
        <end position="31"/>
    </location>
</feature>
<sequence length="352" mass="40434">MASNLLSLAGWYFLPGLVTGHVQTALYAIFIRAGDPKPTPGSQRFIQHRRQIQIAVIVVYLLYTIYEADYQITRDGNFYNLLSVPHSVGERALQSRFRRLTVQYHPDKASIADKPAMEELYIRLKLARDTLADPAKRFAYDRFGPAILTWQNSKHIKNFVYQGMQQLTMYYVGSASVLVLLGILGYLRQGMFWRYLVMAALFVIELHIATRPEFLTLLTKVINPVLVVTRIRQAYLPYQLVLLLRKLTVTFFIAMSQLGPLLQDPRRAATQDEPGVTTRKLDRVTALAQAAEQEVDRLMALELTPFMGAASMKDLRSTTKEWLVQNTVRNDPEVHSALQRVFDRRRRTEQEQ</sequence>
<dbReference type="GO" id="GO:0051087">
    <property type="term" value="F:protein-folding chaperone binding"/>
    <property type="evidence" value="ECO:0007669"/>
    <property type="project" value="TreeGrafter"/>
</dbReference>
<feature type="domain" description="J" evidence="3">
    <location>
        <begin position="77"/>
        <end position="144"/>
    </location>
</feature>
<gene>
    <name evidence="4" type="ORF">DOTSEDRAFT_22575</name>
</gene>
<dbReference type="InterPro" id="IPR051948">
    <property type="entry name" value="Hsp70_co-chaperone_J-domain"/>
</dbReference>
<evidence type="ECO:0000313" key="5">
    <source>
        <dbReference type="Proteomes" id="UP000016933"/>
    </source>
</evidence>
<dbReference type="SUPFAM" id="SSF46565">
    <property type="entry name" value="Chaperone J-domain"/>
    <property type="match status" value="1"/>
</dbReference>
<keyword evidence="1" id="KW-0143">Chaperone</keyword>
<dbReference type="AlphaFoldDB" id="N1PU99"/>
<evidence type="ECO:0000256" key="1">
    <source>
        <dbReference type="ARBA" id="ARBA00023186"/>
    </source>
</evidence>
<dbReference type="CDD" id="cd06257">
    <property type="entry name" value="DnaJ"/>
    <property type="match status" value="1"/>
</dbReference>
<dbReference type="Gene3D" id="1.10.287.110">
    <property type="entry name" value="DnaJ domain"/>
    <property type="match status" value="1"/>
</dbReference>
<dbReference type="EMBL" id="KB446537">
    <property type="protein sequence ID" value="EME46518.1"/>
    <property type="molecule type" value="Genomic_DNA"/>
</dbReference>
<dbReference type="PANTHER" id="PTHR44360">
    <property type="entry name" value="DNAJ HOMOLOG SUBFAMILY B MEMBER 9"/>
    <property type="match status" value="1"/>
</dbReference>
<accession>N1PU99</accession>
<keyword evidence="2" id="KW-0812">Transmembrane</keyword>
<evidence type="ECO:0000259" key="3">
    <source>
        <dbReference type="PROSITE" id="PS50076"/>
    </source>
</evidence>
<keyword evidence="2" id="KW-0472">Membrane</keyword>
<evidence type="ECO:0000256" key="2">
    <source>
        <dbReference type="SAM" id="Phobius"/>
    </source>
</evidence>
<keyword evidence="2" id="KW-1133">Transmembrane helix</keyword>
<reference evidence="5" key="1">
    <citation type="journal article" date="2012" name="PLoS Genet.">
        <title>The genomes of the fungal plant pathogens Cladosporium fulvum and Dothistroma septosporum reveal adaptation to different hosts and lifestyles but also signatures of common ancestry.</title>
        <authorList>
            <person name="de Wit P.J.G.M."/>
            <person name="van der Burgt A."/>
            <person name="Oekmen B."/>
            <person name="Stergiopoulos I."/>
            <person name="Abd-Elsalam K.A."/>
            <person name="Aerts A.L."/>
            <person name="Bahkali A.H."/>
            <person name="Beenen H.G."/>
            <person name="Chettri P."/>
            <person name="Cox M.P."/>
            <person name="Datema E."/>
            <person name="de Vries R.P."/>
            <person name="Dhillon B."/>
            <person name="Ganley A.R."/>
            <person name="Griffiths S.A."/>
            <person name="Guo Y."/>
            <person name="Hamelin R.C."/>
            <person name="Henrissat B."/>
            <person name="Kabir M.S."/>
            <person name="Jashni M.K."/>
            <person name="Kema G."/>
            <person name="Klaubauf S."/>
            <person name="Lapidus A."/>
            <person name="Levasseur A."/>
            <person name="Lindquist E."/>
            <person name="Mehrabi R."/>
            <person name="Ohm R.A."/>
            <person name="Owen T.J."/>
            <person name="Salamov A."/>
            <person name="Schwelm A."/>
            <person name="Schijlen E."/>
            <person name="Sun H."/>
            <person name="van den Burg H.A."/>
            <person name="van Ham R.C.H.J."/>
            <person name="Zhang S."/>
            <person name="Goodwin S.B."/>
            <person name="Grigoriev I.V."/>
            <person name="Collemare J."/>
            <person name="Bradshaw R.E."/>
        </authorList>
    </citation>
    <scope>NUCLEOTIDE SEQUENCE [LARGE SCALE GENOMIC DNA]</scope>
    <source>
        <strain evidence="5">NZE10 / CBS 128990</strain>
    </source>
</reference>
<dbReference type="HOGENOM" id="CLU_043818_0_0_1"/>
<dbReference type="Pfam" id="PF00226">
    <property type="entry name" value="DnaJ"/>
    <property type="match status" value="1"/>
</dbReference>
<dbReference type="eggNOG" id="ENOG502S3QV">
    <property type="taxonomic scope" value="Eukaryota"/>
</dbReference>
<dbReference type="PANTHER" id="PTHR44360:SF1">
    <property type="entry name" value="DNAJ HOMOLOG SUBFAMILY B MEMBER 9"/>
    <property type="match status" value="1"/>
</dbReference>
<dbReference type="OMA" id="FSAWGRY"/>
<dbReference type="Proteomes" id="UP000016933">
    <property type="component" value="Unassembled WGS sequence"/>
</dbReference>
<dbReference type="GO" id="GO:0051787">
    <property type="term" value="F:misfolded protein binding"/>
    <property type="evidence" value="ECO:0007669"/>
    <property type="project" value="TreeGrafter"/>
</dbReference>
<dbReference type="InterPro" id="IPR001623">
    <property type="entry name" value="DnaJ_domain"/>
</dbReference>
<organism evidence="4 5">
    <name type="scientific">Dothistroma septosporum (strain NZE10 / CBS 128990)</name>
    <name type="common">Red band needle blight fungus</name>
    <name type="synonym">Mycosphaerella pini</name>
    <dbReference type="NCBI Taxonomy" id="675120"/>
    <lineage>
        <taxon>Eukaryota</taxon>
        <taxon>Fungi</taxon>
        <taxon>Dikarya</taxon>
        <taxon>Ascomycota</taxon>
        <taxon>Pezizomycotina</taxon>
        <taxon>Dothideomycetes</taxon>
        <taxon>Dothideomycetidae</taxon>
        <taxon>Mycosphaerellales</taxon>
        <taxon>Mycosphaerellaceae</taxon>
        <taxon>Dothistroma</taxon>
    </lineage>
</organism>
<name>N1PU99_DOTSN</name>
<reference evidence="4 5" key="2">
    <citation type="journal article" date="2012" name="PLoS Pathog.">
        <title>Diverse lifestyles and strategies of plant pathogenesis encoded in the genomes of eighteen Dothideomycetes fungi.</title>
        <authorList>
            <person name="Ohm R.A."/>
            <person name="Feau N."/>
            <person name="Henrissat B."/>
            <person name="Schoch C.L."/>
            <person name="Horwitz B.A."/>
            <person name="Barry K.W."/>
            <person name="Condon B.J."/>
            <person name="Copeland A.C."/>
            <person name="Dhillon B."/>
            <person name="Glaser F."/>
            <person name="Hesse C.N."/>
            <person name="Kosti I."/>
            <person name="LaButti K."/>
            <person name="Lindquist E.A."/>
            <person name="Lucas S."/>
            <person name="Salamov A.A."/>
            <person name="Bradshaw R.E."/>
            <person name="Ciuffetti L."/>
            <person name="Hamelin R.C."/>
            <person name="Kema G.H.J."/>
            <person name="Lawrence C."/>
            <person name="Scott J.A."/>
            <person name="Spatafora J.W."/>
            <person name="Turgeon B.G."/>
            <person name="de Wit P.J.G.M."/>
            <person name="Zhong S."/>
            <person name="Goodwin S.B."/>
            <person name="Grigoriev I.V."/>
        </authorList>
    </citation>
    <scope>NUCLEOTIDE SEQUENCE [LARGE SCALE GENOMIC DNA]</scope>
    <source>
        <strain evidence="5">NZE10 / CBS 128990</strain>
    </source>
</reference>
<dbReference type="PROSITE" id="PS50076">
    <property type="entry name" value="DNAJ_2"/>
    <property type="match status" value="1"/>
</dbReference>
<evidence type="ECO:0000313" key="4">
    <source>
        <dbReference type="EMBL" id="EME46518.1"/>
    </source>
</evidence>
<dbReference type="GO" id="GO:0036503">
    <property type="term" value="P:ERAD pathway"/>
    <property type="evidence" value="ECO:0007669"/>
    <property type="project" value="TreeGrafter"/>
</dbReference>